<dbReference type="InterPro" id="IPR018200">
    <property type="entry name" value="USP_CS"/>
</dbReference>
<sequence>MGKKNKARNRSHDSESAQDDTSDAFISGIQHAHPYPHAAGASVGSGSGSGSGSGAASSPDSLTDCPHGAKALRMSSVRPAIKNLSKQSDFGQCESCPTPAAKRAGGGAKSSTPGSVAQPQPQAPATATAPAAVQPSLQPPSTPETASDNEQIQGQPSSGLAGSETPQPATASAANASESLIDPSSATITVPSVVDGHAVQQQTSCEQPKPIANTPDTALDVSNAHIFMCLTCGVRGCSRSDPGQHALVHSQAKASHVLAISLQEHTVWCYACDDYVKLVQGQELLGEIRDLLEHQWDKACRKTSTFAPGASPATASPSSGTKAAAIVETTSSAGAPSKVGKSKHNQPGKAVLVATNLAAAPAKELHPLHAQPSTAASASLYSVAAIPVRGLHNLGNTCFFNSVCQALAQTMPLAQMTLLSDALDYSRPTRAALLSTVAAIRTGSSSSPFTPSELLNRAGAANRRFRGRAQQDAQELLRCLLDAALEEDRAHLKQKNSGSRQPTPTPSESASTADPALSKSGEEEKADESEQARQQPTARVKTWVDDIFGGTLESRVTCVACGYVSTTHEPFLDLSIEIPPLFEDGSSKRKAQSAAAAAHALRPSSASTRAMDELASQTTSKHQQKKAAEAKRQLLKKERRLASKRGDSSHSNSESTEPKAESESAETSDELQVPAVPPTSQGGTQEGDQDAVSEAAVSHEGDSNPVSETASMAIVEDTETRPSIPEDVTPSEVRAPAPHVAHNFKPGSLEACLSAFFVKERLEGNNRYGCKNCYSLRMKRSGSAEVATPSADSNTEPDANDENASDPTHAVRANLAALHISTKKPDAADLPLAGKYAVLRAQPKKAKDPEVDRQDADKQFLLHTAPNCLVVHLKRFCQTRHGAEKNTRSVPFPLVLDMTPFTTMANDSVESSSSSSSASSSVIYDLYAIVVHMGGMGGGHYIANVKSRREGGLDSWFSVSDSHVSTMEVPSVLSSQAFMLFYERRTADPTPVH</sequence>
<feature type="compositionally biased region" description="Polar residues" evidence="5">
    <location>
        <begin position="143"/>
        <end position="176"/>
    </location>
</feature>
<dbReference type="InterPro" id="IPR038765">
    <property type="entry name" value="Papain-like_cys_pep_sf"/>
</dbReference>
<dbReference type="GO" id="GO:0004843">
    <property type="term" value="F:cysteine-type deubiquitinase activity"/>
    <property type="evidence" value="ECO:0007669"/>
    <property type="project" value="InterPro"/>
</dbReference>
<dbReference type="GO" id="GO:0016579">
    <property type="term" value="P:protein deubiquitination"/>
    <property type="evidence" value="ECO:0007669"/>
    <property type="project" value="InterPro"/>
</dbReference>
<name>A0A0D2X070_CAPO3</name>
<feature type="compositionally biased region" description="Basic and acidic residues" evidence="5">
    <location>
        <begin position="520"/>
        <end position="531"/>
    </location>
</feature>
<dbReference type="OMA" id="GHLSKTY"/>
<dbReference type="Gene3D" id="3.90.70.10">
    <property type="entry name" value="Cysteine proteinases"/>
    <property type="match status" value="2"/>
</dbReference>
<dbReference type="AlphaFoldDB" id="A0A0D2X070"/>
<reference evidence="9" key="1">
    <citation type="submission" date="2011-02" db="EMBL/GenBank/DDBJ databases">
        <title>The Genome Sequence of Capsaspora owczarzaki ATCC 30864.</title>
        <authorList>
            <person name="Russ C."/>
            <person name="Cuomo C."/>
            <person name="Burger G."/>
            <person name="Gray M.W."/>
            <person name="Holland P.W.H."/>
            <person name="King N."/>
            <person name="Lang F.B.F."/>
            <person name="Roger A.J."/>
            <person name="Ruiz-Trillo I."/>
            <person name="Young S.K."/>
            <person name="Zeng Q."/>
            <person name="Gargeya S."/>
            <person name="Alvarado L."/>
            <person name="Berlin A."/>
            <person name="Chapman S.B."/>
            <person name="Chen Z."/>
            <person name="Freedman E."/>
            <person name="Gellesch M."/>
            <person name="Goldberg J."/>
            <person name="Griggs A."/>
            <person name="Gujja S."/>
            <person name="Heilman E."/>
            <person name="Heiman D."/>
            <person name="Howarth C."/>
            <person name="Mehta T."/>
            <person name="Neiman D."/>
            <person name="Pearson M."/>
            <person name="Roberts A."/>
            <person name="Saif S."/>
            <person name="Shea T."/>
            <person name="Shenoy N."/>
            <person name="Sisk P."/>
            <person name="Stolte C."/>
            <person name="Sykes S."/>
            <person name="White J."/>
            <person name="Yandava C."/>
            <person name="Haas B."/>
            <person name="Nusbaum C."/>
            <person name="Birren B."/>
        </authorList>
    </citation>
    <scope>NUCLEOTIDE SEQUENCE</scope>
    <source>
        <strain evidence="9">ATCC 30864</strain>
    </source>
</reference>
<dbReference type="STRING" id="595528.A0A0D2X070"/>
<dbReference type="InterPro" id="IPR013083">
    <property type="entry name" value="Znf_RING/FYVE/PHD"/>
</dbReference>
<feature type="domain" description="USP" evidence="6">
    <location>
        <begin position="389"/>
        <end position="985"/>
    </location>
</feature>
<feature type="compositionally biased region" description="Polar residues" evidence="5">
    <location>
        <begin position="495"/>
        <end position="512"/>
    </location>
</feature>
<dbReference type="PANTHER" id="PTHR21646:SF39">
    <property type="entry name" value="UBIQUITIN CARBOXYL-TERMINAL HYDROLASE 16"/>
    <property type="match status" value="1"/>
</dbReference>
<dbReference type="GO" id="GO:0008270">
    <property type="term" value="F:zinc ion binding"/>
    <property type="evidence" value="ECO:0007669"/>
    <property type="project" value="UniProtKB-KW"/>
</dbReference>
<evidence type="ECO:0000259" key="6">
    <source>
        <dbReference type="PROSITE" id="PS50235"/>
    </source>
</evidence>
<feature type="compositionally biased region" description="Low complexity" evidence="5">
    <location>
        <begin position="593"/>
        <end position="607"/>
    </location>
</feature>
<accession>A0A0D2X070</accession>
<dbReference type="PROSITE" id="PS50271">
    <property type="entry name" value="ZF_UBP"/>
    <property type="match status" value="1"/>
</dbReference>
<keyword evidence="3" id="KW-0862">Zinc</keyword>
<evidence type="ECO:0000313" key="8">
    <source>
        <dbReference type="EMBL" id="KJE88544.1"/>
    </source>
</evidence>
<feature type="region of interest" description="Disordered" evidence="5">
    <location>
        <begin position="781"/>
        <end position="806"/>
    </location>
</feature>
<proteinExistence type="predicted"/>
<dbReference type="Pfam" id="PF00443">
    <property type="entry name" value="UCH"/>
    <property type="match status" value="1"/>
</dbReference>
<evidence type="ECO:0000256" key="3">
    <source>
        <dbReference type="ARBA" id="ARBA00022833"/>
    </source>
</evidence>
<dbReference type="InterPro" id="IPR001394">
    <property type="entry name" value="Peptidase_C19_UCH"/>
</dbReference>
<evidence type="ECO:0000256" key="2">
    <source>
        <dbReference type="ARBA" id="ARBA00022771"/>
    </source>
</evidence>
<evidence type="ECO:0000256" key="1">
    <source>
        <dbReference type="ARBA" id="ARBA00022723"/>
    </source>
</evidence>
<dbReference type="Gene3D" id="3.30.40.10">
    <property type="entry name" value="Zinc/RING finger domain, C3HC4 (zinc finger)"/>
    <property type="match status" value="1"/>
</dbReference>
<feature type="compositionally biased region" description="Low complexity" evidence="5">
    <location>
        <begin position="116"/>
        <end position="135"/>
    </location>
</feature>
<dbReference type="InterPro" id="IPR050185">
    <property type="entry name" value="Ub_carboxyl-term_hydrolase"/>
</dbReference>
<dbReference type="PROSITE" id="PS00973">
    <property type="entry name" value="USP_2"/>
    <property type="match status" value="1"/>
</dbReference>
<dbReference type="PROSITE" id="PS50235">
    <property type="entry name" value="USP_3"/>
    <property type="match status" value="1"/>
</dbReference>
<feature type="compositionally biased region" description="Gly residues" evidence="5">
    <location>
        <begin position="43"/>
        <end position="53"/>
    </location>
</feature>
<feature type="region of interest" description="Disordered" evidence="5">
    <location>
        <begin position="593"/>
        <end position="710"/>
    </location>
</feature>
<keyword evidence="1" id="KW-0479">Metal-binding</keyword>
<dbReference type="SUPFAM" id="SSF57850">
    <property type="entry name" value="RING/U-box"/>
    <property type="match status" value="1"/>
</dbReference>
<keyword evidence="2 4" id="KW-0863">Zinc-finger</keyword>
<dbReference type="Pfam" id="PF02148">
    <property type="entry name" value="zf-UBP"/>
    <property type="match status" value="1"/>
</dbReference>
<feature type="region of interest" description="Disordered" evidence="5">
    <location>
        <begin position="490"/>
        <end position="538"/>
    </location>
</feature>
<protein>
    <submittedName>
        <fullName evidence="8">Uncharacterized protein</fullName>
    </submittedName>
</protein>
<dbReference type="SUPFAM" id="SSF54001">
    <property type="entry name" value="Cysteine proteinases"/>
    <property type="match status" value="1"/>
</dbReference>
<organism evidence="8 9">
    <name type="scientific">Capsaspora owczarzaki (strain ATCC 30864)</name>
    <dbReference type="NCBI Taxonomy" id="595528"/>
    <lineage>
        <taxon>Eukaryota</taxon>
        <taxon>Filasterea</taxon>
        <taxon>Capsaspora</taxon>
    </lineage>
</organism>
<dbReference type="InterPro" id="IPR001607">
    <property type="entry name" value="Znf_UBP"/>
</dbReference>
<dbReference type="PhylomeDB" id="A0A0D2X070"/>
<keyword evidence="9" id="KW-1185">Reference proteome</keyword>
<evidence type="ECO:0000256" key="4">
    <source>
        <dbReference type="PROSITE-ProRule" id="PRU00502"/>
    </source>
</evidence>
<feature type="region of interest" description="Disordered" evidence="5">
    <location>
        <begin position="1"/>
        <end position="176"/>
    </location>
</feature>
<dbReference type="eggNOG" id="KOG1873">
    <property type="taxonomic scope" value="Eukaryota"/>
</dbReference>
<evidence type="ECO:0000256" key="5">
    <source>
        <dbReference type="SAM" id="MobiDB-lite"/>
    </source>
</evidence>
<dbReference type="PANTHER" id="PTHR21646">
    <property type="entry name" value="UBIQUITIN CARBOXYL-TERMINAL HYDROLASE"/>
    <property type="match status" value="1"/>
</dbReference>
<feature type="domain" description="UBP-type" evidence="7">
    <location>
        <begin position="183"/>
        <end position="298"/>
    </location>
</feature>
<dbReference type="EMBL" id="KE346360">
    <property type="protein sequence ID" value="KJE88544.1"/>
    <property type="molecule type" value="Genomic_DNA"/>
</dbReference>
<dbReference type="InParanoid" id="A0A0D2X070"/>
<feature type="compositionally biased region" description="Basic and acidic residues" evidence="5">
    <location>
        <begin position="626"/>
        <end position="648"/>
    </location>
</feature>
<dbReference type="InterPro" id="IPR028889">
    <property type="entry name" value="USP"/>
</dbReference>
<dbReference type="OrthoDB" id="2020758at2759"/>
<evidence type="ECO:0000259" key="7">
    <source>
        <dbReference type="PROSITE" id="PS50271"/>
    </source>
</evidence>
<dbReference type="Proteomes" id="UP000008743">
    <property type="component" value="Unassembled WGS sequence"/>
</dbReference>
<dbReference type="RefSeq" id="XP_004365056.1">
    <property type="nucleotide sequence ID" value="XM_004364999.2"/>
</dbReference>
<gene>
    <name evidence="8" type="ORF">CAOG_000185</name>
</gene>
<evidence type="ECO:0000313" key="9">
    <source>
        <dbReference type="Proteomes" id="UP000008743"/>
    </source>
</evidence>